<reference evidence="1" key="1">
    <citation type="submission" date="2021-02" db="EMBL/GenBank/DDBJ databases">
        <authorList>
            <person name="Nowell W R."/>
        </authorList>
    </citation>
    <scope>NUCLEOTIDE SEQUENCE</scope>
</reference>
<name>A0A820RYI7_9BILA</name>
<dbReference type="AlphaFoldDB" id="A0A820RYI7"/>
<organism evidence="1 2">
    <name type="scientific">Adineta steineri</name>
    <dbReference type="NCBI Taxonomy" id="433720"/>
    <lineage>
        <taxon>Eukaryota</taxon>
        <taxon>Metazoa</taxon>
        <taxon>Spiralia</taxon>
        <taxon>Gnathifera</taxon>
        <taxon>Rotifera</taxon>
        <taxon>Eurotatoria</taxon>
        <taxon>Bdelloidea</taxon>
        <taxon>Adinetida</taxon>
        <taxon>Adinetidae</taxon>
        <taxon>Adineta</taxon>
    </lineage>
</organism>
<sequence>KSSMGNNSLLNLSAKDLEQVVLESDALEHDYHTYFDLTLVADDIEKTFEQLVRAVEALSAEPQWVNVQWFS</sequence>
<dbReference type="Gene3D" id="3.40.50.300">
    <property type="entry name" value="P-loop containing nucleotide triphosphate hydrolases"/>
    <property type="match status" value="1"/>
</dbReference>
<protein>
    <submittedName>
        <fullName evidence="1">Uncharacterized protein</fullName>
    </submittedName>
</protein>
<dbReference type="SUPFAM" id="SSF52540">
    <property type="entry name" value="P-loop containing nucleoside triphosphate hydrolases"/>
    <property type="match status" value="1"/>
</dbReference>
<dbReference type="EMBL" id="CAJOAZ010032029">
    <property type="protein sequence ID" value="CAF4444420.1"/>
    <property type="molecule type" value="Genomic_DNA"/>
</dbReference>
<dbReference type="InterPro" id="IPR027417">
    <property type="entry name" value="P-loop_NTPase"/>
</dbReference>
<proteinExistence type="predicted"/>
<comment type="caution">
    <text evidence="1">The sequence shown here is derived from an EMBL/GenBank/DDBJ whole genome shotgun (WGS) entry which is preliminary data.</text>
</comment>
<evidence type="ECO:0000313" key="1">
    <source>
        <dbReference type="EMBL" id="CAF4444420.1"/>
    </source>
</evidence>
<accession>A0A820RYI7</accession>
<evidence type="ECO:0000313" key="2">
    <source>
        <dbReference type="Proteomes" id="UP000663844"/>
    </source>
</evidence>
<gene>
    <name evidence="1" type="ORF">OXD698_LOCUS54013</name>
</gene>
<dbReference type="Proteomes" id="UP000663844">
    <property type="component" value="Unassembled WGS sequence"/>
</dbReference>
<dbReference type="InterPro" id="IPR050716">
    <property type="entry name" value="MAGUK"/>
</dbReference>
<dbReference type="PANTHER" id="PTHR23122">
    <property type="entry name" value="MEMBRANE-ASSOCIATED GUANYLATE KINASE MAGUK"/>
    <property type="match status" value="1"/>
</dbReference>
<feature type="non-terminal residue" evidence="1">
    <location>
        <position position="1"/>
    </location>
</feature>